<evidence type="ECO:0000313" key="1">
    <source>
        <dbReference type="EMBL" id="CAA9590538.1"/>
    </source>
</evidence>
<organism evidence="1">
    <name type="scientific">uncultured Synechococcales cyanobacterium</name>
    <dbReference type="NCBI Taxonomy" id="1936017"/>
    <lineage>
        <taxon>Bacteria</taxon>
        <taxon>Bacillati</taxon>
        <taxon>Cyanobacteriota</taxon>
        <taxon>Cyanophyceae</taxon>
        <taxon>Synechococcales</taxon>
        <taxon>environmental samples</taxon>
    </lineage>
</organism>
<dbReference type="AlphaFoldDB" id="A0A6J4VWK6"/>
<accession>A0A6J4VWK6</accession>
<gene>
    <name evidence="1" type="ORF">AVDCRST_MAG81-5465</name>
</gene>
<name>A0A6J4VWK6_9CYAN</name>
<reference evidence="1" key="1">
    <citation type="submission" date="2020-02" db="EMBL/GenBank/DDBJ databases">
        <authorList>
            <person name="Meier V. D."/>
        </authorList>
    </citation>
    <scope>NUCLEOTIDE SEQUENCE</scope>
    <source>
        <strain evidence="1">AVDCRST_MAG81</strain>
    </source>
</reference>
<protein>
    <submittedName>
        <fullName evidence="1">Uncharacterized protein</fullName>
    </submittedName>
</protein>
<sequence length="53" mass="5686">MITTWTLEILVASVIALPDLDFGDIVGLLGLGSVALASRFKASSKTSWRVFCD</sequence>
<proteinExistence type="predicted"/>
<dbReference type="EMBL" id="CADCWO010000264">
    <property type="protein sequence ID" value="CAA9590538.1"/>
    <property type="molecule type" value="Genomic_DNA"/>
</dbReference>